<sequence length="125" mass="15295">MNTGNFNKIIEEVKYNYESIHNMNDEFEEIQNENKKLQQKIKDYEAKENEYEKIQKENKELLKKVNCYENEIVEYEKNNQDNYDIISNYQNENLLLKKENDNIKQICDEWSNFVSFIRDAFNLDM</sequence>
<name>A0ACA9RDE6_9GLOM</name>
<keyword evidence="2" id="KW-1185">Reference proteome</keyword>
<reference evidence="1" key="1">
    <citation type="submission" date="2021-06" db="EMBL/GenBank/DDBJ databases">
        <authorList>
            <person name="Kallberg Y."/>
            <person name="Tangrot J."/>
            <person name="Rosling A."/>
        </authorList>
    </citation>
    <scope>NUCLEOTIDE SEQUENCE</scope>
    <source>
        <strain evidence="1">28 12/20/2015</strain>
    </source>
</reference>
<dbReference type="Proteomes" id="UP000789366">
    <property type="component" value="Unassembled WGS sequence"/>
</dbReference>
<evidence type="ECO:0000313" key="2">
    <source>
        <dbReference type="Proteomes" id="UP000789366"/>
    </source>
</evidence>
<feature type="non-terminal residue" evidence="1">
    <location>
        <position position="125"/>
    </location>
</feature>
<gene>
    <name evidence="1" type="ORF">SPELUC_LOCUS16850</name>
</gene>
<comment type="caution">
    <text evidence="1">The sequence shown here is derived from an EMBL/GenBank/DDBJ whole genome shotgun (WGS) entry which is preliminary data.</text>
</comment>
<proteinExistence type="predicted"/>
<evidence type="ECO:0000313" key="1">
    <source>
        <dbReference type="EMBL" id="CAG8786571.1"/>
    </source>
</evidence>
<protein>
    <submittedName>
        <fullName evidence="1">17535_t:CDS:1</fullName>
    </submittedName>
</protein>
<accession>A0ACA9RDE6</accession>
<organism evidence="1 2">
    <name type="scientific">Cetraspora pellucida</name>
    <dbReference type="NCBI Taxonomy" id="1433469"/>
    <lineage>
        <taxon>Eukaryota</taxon>
        <taxon>Fungi</taxon>
        <taxon>Fungi incertae sedis</taxon>
        <taxon>Mucoromycota</taxon>
        <taxon>Glomeromycotina</taxon>
        <taxon>Glomeromycetes</taxon>
        <taxon>Diversisporales</taxon>
        <taxon>Gigasporaceae</taxon>
        <taxon>Cetraspora</taxon>
    </lineage>
</organism>
<dbReference type="EMBL" id="CAJVPW010065015">
    <property type="protein sequence ID" value="CAG8786571.1"/>
    <property type="molecule type" value="Genomic_DNA"/>
</dbReference>